<dbReference type="Proteomes" id="UP000078287">
    <property type="component" value="Unassembled WGS sequence"/>
</dbReference>
<evidence type="ECO:0000313" key="4">
    <source>
        <dbReference type="EMBL" id="OAN46829.1"/>
    </source>
</evidence>
<dbReference type="InterPro" id="IPR002645">
    <property type="entry name" value="STAS_dom"/>
</dbReference>
<dbReference type="Gene3D" id="3.30.750.24">
    <property type="entry name" value="STAS domain"/>
    <property type="match status" value="1"/>
</dbReference>
<dbReference type="RefSeq" id="WP_066785398.1">
    <property type="nucleotide sequence ID" value="NZ_LWQS01000042.1"/>
</dbReference>
<sequence length="362" mass="39490">MTVWLGAVSRGSQPLHQFLIWAVVATSIAIVVFLVAGAFFELTQLFILAAGGGVFLAAQLGSLWLNRQGKVKTAVYLMCGIIAAYALLITIVTPELLVISIFGPIMIIALAKPYLDRRVPRVMSMSAIGLTLIIVSLGVYLRPLTPIAIELIGLPTILITTLVVAIILLLLWQNYIRLETALQQSEQANAELQQIKQGLEQQVAQRTNDLRQTVNKLEAQFYEQSRMRAALEQQREVIRNLSVPILPVTDHILVMPLIGELDRQRLEDINQQALDAIDQWRAQMLLIDITGVPVVDEAVAKGVIAIVQAARLLGAQVCLIGIRPEVAQALVAVNIDLQGIQSFATLQDALARALPAAKARGA</sequence>
<dbReference type="CDD" id="cd07041">
    <property type="entry name" value="STAS_RsbR_RsbS_like"/>
    <property type="match status" value="1"/>
</dbReference>
<dbReference type="PANTHER" id="PTHR33745">
    <property type="entry name" value="RSBT ANTAGONIST PROTEIN RSBS-RELATED"/>
    <property type="match status" value="1"/>
</dbReference>
<keyword evidence="5" id="KW-1185">Reference proteome</keyword>
<evidence type="ECO:0000259" key="3">
    <source>
        <dbReference type="PROSITE" id="PS50801"/>
    </source>
</evidence>
<comment type="caution">
    <text evidence="4">The sequence shown here is derived from an EMBL/GenBank/DDBJ whole genome shotgun (WGS) entry which is preliminary data.</text>
</comment>
<name>A0A178MDI5_9CHLR</name>
<keyword evidence="1" id="KW-0175">Coiled coil</keyword>
<evidence type="ECO:0000256" key="2">
    <source>
        <dbReference type="SAM" id="Phobius"/>
    </source>
</evidence>
<keyword evidence="2" id="KW-1133">Transmembrane helix</keyword>
<proteinExistence type="predicted"/>
<dbReference type="InterPro" id="IPR036513">
    <property type="entry name" value="STAS_dom_sf"/>
</dbReference>
<keyword evidence="2" id="KW-0472">Membrane</keyword>
<dbReference type="STRING" id="1707952.A6A03_11755"/>
<evidence type="ECO:0000256" key="1">
    <source>
        <dbReference type="SAM" id="Coils"/>
    </source>
</evidence>
<feature type="transmembrane region" description="Helical" evidence="2">
    <location>
        <begin position="46"/>
        <end position="66"/>
    </location>
</feature>
<feature type="transmembrane region" description="Helical" evidence="2">
    <location>
        <begin position="73"/>
        <end position="91"/>
    </location>
</feature>
<feature type="coiled-coil region" evidence="1">
    <location>
        <begin position="175"/>
        <end position="234"/>
    </location>
</feature>
<feature type="transmembrane region" description="Helical" evidence="2">
    <location>
        <begin position="18"/>
        <end position="40"/>
    </location>
</feature>
<dbReference type="InterPro" id="IPR051932">
    <property type="entry name" value="Bact_StressResp_Reg"/>
</dbReference>
<keyword evidence="2" id="KW-0812">Transmembrane</keyword>
<dbReference type="PANTHER" id="PTHR33745:SF1">
    <property type="entry name" value="RSBT ANTAGONIST PROTEIN RSBS"/>
    <property type="match status" value="1"/>
</dbReference>
<dbReference type="EMBL" id="LWQS01000042">
    <property type="protein sequence ID" value="OAN46829.1"/>
    <property type="molecule type" value="Genomic_DNA"/>
</dbReference>
<dbReference type="AlphaFoldDB" id="A0A178MDI5"/>
<evidence type="ECO:0000313" key="5">
    <source>
        <dbReference type="Proteomes" id="UP000078287"/>
    </source>
</evidence>
<organism evidence="4 5">
    <name type="scientific">Chloroflexus islandicus</name>
    <dbReference type="NCBI Taxonomy" id="1707952"/>
    <lineage>
        <taxon>Bacteria</taxon>
        <taxon>Bacillati</taxon>
        <taxon>Chloroflexota</taxon>
        <taxon>Chloroflexia</taxon>
        <taxon>Chloroflexales</taxon>
        <taxon>Chloroflexineae</taxon>
        <taxon>Chloroflexaceae</taxon>
        <taxon>Chloroflexus</taxon>
    </lineage>
</organism>
<accession>A0A178MDI5</accession>
<dbReference type="OrthoDB" id="149678at2"/>
<feature type="transmembrane region" description="Helical" evidence="2">
    <location>
        <begin position="147"/>
        <end position="172"/>
    </location>
</feature>
<feature type="transmembrane region" description="Helical" evidence="2">
    <location>
        <begin position="122"/>
        <end position="141"/>
    </location>
</feature>
<feature type="transmembrane region" description="Helical" evidence="2">
    <location>
        <begin position="97"/>
        <end position="115"/>
    </location>
</feature>
<protein>
    <recommendedName>
        <fullName evidence="3">STAS domain-containing protein</fullName>
    </recommendedName>
</protein>
<dbReference type="PROSITE" id="PS50801">
    <property type="entry name" value="STAS"/>
    <property type="match status" value="1"/>
</dbReference>
<gene>
    <name evidence="4" type="ORF">A6A03_11755</name>
</gene>
<reference evidence="4 5" key="1">
    <citation type="submission" date="2016-04" db="EMBL/GenBank/DDBJ databases">
        <title>Chloroflexus islandicus sp. nov., a thermophilic filamentous anoxygenic phototrophic bacterium from geyser Strokkur (Iceland).</title>
        <authorList>
            <person name="Gaisin V.A."/>
            <person name="Kalashnikov A.M."/>
            <person name="Sukhacheva M.V."/>
            <person name="Grouzdev D.S."/>
            <person name="Ivanov T.M."/>
            <person name="Kuznetsov B."/>
            <person name="Gorlenko V.M."/>
        </authorList>
    </citation>
    <scope>NUCLEOTIDE SEQUENCE [LARGE SCALE GENOMIC DNA]</scope>
    <source>
        <strain evidence="5">isl-2</strain>
    </source>
</reference>
<dbReference type="SUPFAM" id="SSF52091">
    <property type="entry name" value="SpoIIaa-like"/>
    <property type="match status" value="1"/>
</dbReference>
<dbReference type="Pfam" id="PF01740">
    <property type="entry name" value="STAS"/>
    <property type="match status" value="1"/>
</dbReference>
<feature type="domain" description="STAS" evidence="3">
    <location>
        <begin position="242"/>
        <end position="353"/>
    </location>
</feature>